<organism evidence="9 11">
    <name type="scientific">Candidatus Hakubella thermalkaliphila</name>
    <dbReference type="NCBI Taxonomy" id="2754717"/>
    <lineage>
        <taxon>Bacteria</taxon>
        <taxon>Bacillati</taxon>
        <taxon>Actinomycetota</taxon>
        <taxon>Actinomycetota incertae sedis</taxon>
        <taxon>Candidatus Hakubellales</taxon>
        <taxon>Candidatus Hakubellaceae</taxon>
        <taxon>Candidatus Hakubella</taxon>
    </lineage>
</organism>
<sequence>MREDIPRLTPLVVRAMAIVEGFIQEQIDGFDRELGKVAREVLSSGGKRIRPMLVLVSGLAGDFEPHRLKKAAAALEFFHNATLVHDDVIDEAKFRRGRSTVFSQFGEKLAALVGDFLFSQTFILLSSYQDVEVLHIMSETGVSLAVGELAQLRNLYQPNLDEQFYLKRARDKTASLFSSACKIGATICGASSPAIQLLGRCGESLGIAFQIFDDILDIEGKTEITGKPVGSDIRDGIVTLPLIYAFKELEGKLEARDRIMEIFGQRDSSESEVREVIGIIRQTRALSRAKEKALGLVQASSEIVRNFQNQELRSNLESIGKFVVNRYN</sequence>
<name>A0A6V8Q4X6_9ACTN</name>
<proteinExistence type="inferred from homology"/>
<dbReference type="GO" id="GO:0004659">
    <property type="term" value="F:prenyltransferase activity"/>
    <property type="evidence" value="ECO:0007669"/>
    <property type="project" value="InterPro"/>
</dbReference>
<evidence type="ECO:0000256" key="3">
    <source>
        <dbReference type="ARBA" id="ARBA00022679"/>
    </source>
</evidence>
<evidence type="ECO:0000313" key="10">
    <source>
        <dbReference type="Proteomes" id="UP000561271"/>
    </source>
</evidence>
<comment type="cofactor">
    <cofactor evidence="1">
        <name>Mg(2+)</name>
        <dbReference type="ChEBI" id="CHEBI:18420"/>
    </cofactor>
</comment>
<evidence type="ECO:0000256" key="6">
    <source>
        <dbReference type="RuleBase" id="RU004466"/>
    </source>
</evidence>
<evidence type="ECO:0000313" key="7">
    <source>
        <dbReference type="EMBL" id="GFP30094.1"/>
    </source>
</evidence>
<keyword evidence="12" id="KW-1185">Reference proteome</keyword>
<dbReference type="PROSITE" id="PS00444">
    <property type="entry name" value="POLYPRENYL_SYNTHASE_2"/>
    <property type="match status" value="1"/>
</dbReference>
<keyword evidence="5" id="KW-0460">Magnesium</keyword>
<evidence type="ECO:0000313" key="9">
    <source>
        <dbReference type="EMBL" id="GFP39758.1"/>
    </source>
</evidence>
<dbReference type="PROSITE" id="PS00723">
    <property type="entry name" value="POLYPRENYL_SYNTHASE_1"/>
    <property type="match status" value="1"/>
</dbReference>
<accession>A0A6V8Q4X6</accession>
<dbReference type="Proteomes" id="UP000588083">
    <property type="component" value="Unassembled WGS sequence"/>
</dbReference>
<evidence type="ECO:0000256" key="2">
    <source>
        <dbReference type="ARBA" id="ARBA00006706"/>
    </source>
</evidence>
<dbReference type="AlphaFoldDB" id="A0A6V8Q4X6"/>
<dbReference type="Gene3D" id="1.10.600.10">
    <property type="entry name" value="Farnesyl Diphosphate Synthase"/>
    <property type="match status" value="1"/>
</dbReference>
<evidence type="ECO:0000313" key="8">
    <source>
        <dbReference type="EMBL" id="GFP36683.1"/>
    </source>
</evidence>
<gene>
    <name evidence="7" type="ORF">HKBW3S34_01014</name>
    <name evidence="8" type="ORF">HKBW3S44_00364</name>
    <name evidence="9" type="ORF">HKBW3S47_01456</name>
</gene>
<dbReference type="GO" id="GO:0008299">
    <property type="term" value="P:isoprenoid biosynthetic process"/>
    <property type="evidence" value="ECO:0007669"/>
    <property type="project" value="InterPro"/>
</dbReference>
<dbReference type="InterPro" id="IPR033749">
    <property type="entry name" value="Polyprenyl_synt_CS"/>
</dbReference>
<dbReference type="EMBL" id="BLSD01000086">
    <property type="protein sequence ID" value="GFP39758.1"/>
    <property type="molecule type" value="Genomic_DNA"/>
</dbReference>
<evidence type="ECO:0000256" key="1">
    <source>
        <dbReference type="ARBA" id="ARBA00001946"/>
    </source>
</evidence>
<dbReference type="SFLD" id="SFLDS00005">
    <property type="entry name" value="Isoprenoid_Synthase_Type_I"/>
    <property type="match status" value="1"/>
</dbReference>
<dbReference type="GO" id="GO:0046872">
    <property type="term" value="F:metal ion binding"/>
    <property type="evidence" value="ECO:0007669"/>
    <property type="project" value="UniProtKB-KW"/>
</dbReference>
<dbReference type="Pfam" id="PF00348">
    <property type="entry name" value="polyprenyl_synt"/>
    <property type="match status" value="1"/>
</dbReference>
<evidence type="ECO:0000256" key="5">
    <source>
        <dbReference type="ARBA" id="ARBA00022842"/>
    </source>
</evidence>
<comment type="similarity">
    <text evidence="2 6">Belongs to the FPP/GGPP synthase family.</text>
</comment>
<keyword evidence="3 6" id="KW-0808">Transferase</keyword>
<evidence type="ECO:0000313" key="12">
    <source>
        <dbReference type="Proteomes" id="UP000588083"/>
    </source>
</evidence>
<dbReference type="EMBL" id="BLSC01000015">
    <property type="protein sequence ID" value="GFP36683.1"/>
    <property type="molecule type" value="Genomic_DNA"/>
</dbReference>
<evidence type="ECO:0000256" key="4">
    <source>
        <dbReference type="ARBA" id="ARBA00022723"/>
    </source>
</evidence>
<dbReference type="RefSeq" id="WP_176231000.1">
    <property type="nucleotide sequence ID" value="NZ_BLRZ01000041.1"/>
</dbReference>
<dbReference type="Proteomes" id="UP000569018">
    <property type="component" value="Unassembled WGS sequence"/>
</dbReference>
<reference evidence="10 11" key="1">
    <citation type="journal article" date="2020" name="Front. Microbiol.">
        <title>Single-cell genomics of novel Actinobacteria with the Wood-Ljungdahl pathway discovered in a serpentinizing system.</title>
        <authorList>
            <person name="Merino N."/>
            <person name="Kawai M."/>
            <person name="Boyd E.S."/>
            <person name="Colman D.R."/>
            <person name="McGlynn S.E."/>
            <person name="Nealson K.H."/>
            <person name="Kurokawa K."/>
            <person name="Hongoh Y."/>
        </authorList>
    </citation>
    <scope>NUCLEOTIDE SEQUENCE [LARGE SCALE GENOMIC DNA]</scope>
    <source>
        <strain evidence="7 12">S34</strain>
        <strain evidence="8 10">S44</strain>
        <strain evidence="9 11">S47</strain>
    </source>
</reference>
<dbReference type="CDD" id="cd00685">
    <property type="entry name" value="Trans_IPPS_HT"/>
    <property type="match status" value="1"/>
</dbReference>
<dbReference type="InterPro" id="IPR008949">
    <property type="entry name" value="Isoprenoid_synthase_dom_sf"/>
</dbReference>
<dbReference type="PANTHER" id="PTHR12001:SF69">
    <property type="entry name" value="ALL TRANS-POLYPRENYL-DIPHOSPHATE SYNTHASE PDSS1"/>
    <property type="match status" value="1"/>
</dbReference>
<dbReference type="PANTHER" id="PTHR12001">
    <property type="entry name" value="GERANYLGERANYL PYROPHOSPHATE SYNTHASE"/>
    <property type="match status" value="1"/>
</dbReference>
<protein>
    <submittedName>
        <fullName evidence="9">Octaprenyl-diphosphate synthase</fullName>
    </submittedName>
</protein>
<comment type="caution">
    <text evidence="9">The sequence shown here is derived from an EMBL/GenBank/DDBJ whole genome shotgun (WGS) entry which is preliminary data.</text>
</comment>
<evidence type="ECO:0000313" key="11">
    <source>
        <dbReference type="Proteomes" id="UP000569018"/>
    </source>
</evidence>
<dbReference type="Proteomes" id="UP000561271">
    <property type="component" value="Unassembled WGS sequence"/>
</dbReference>
<keyword evidence="4" id="KW-0479">Metal-binding</keyword>
<dbReference type="EMBL" id="BLRZ01000041">
    <property type="protein sequence ID" value="GFP30094.1"/>
    <property type="molecule type" value="Genomic_DNA"/>
</dbReference>
<dbReference type="SUPFAM" id="SSF48576">
    <property type="entry name" value="Terpenoid synthases"/>
    <property type="match status" value="1"/>
</dbReference>
<dbReference type="InterPro" id="IPR000092">
    <property type="entry name" value="Polyprenyl_synt"/>
</dbReference>